<evidence type="ECO:0000256" key="2">
    <source>
        <dbReference type="ARBA" id="ARBA00022737"/>
    </source>
</evidence>
<dbReference type="PANTHER" id="PTHR15706:SF2">
    <property type="entry name" value="SH3 AND PX DOMAIN-CONTAINING PROTEIN 2A"/>
    <property type="match status" value="1"/>
</dbReference>
<feature type="domain" description="SH3" evidence="5">
    <location>
        <begin position="195"/>
        <end position="257"/>
    </location>
</feature>
<feature type="region of interest" description="Disordered" evidence="4">
    <location>
        <begin position="1"/>
        <end position="48"/>
    </location>
</feature>
<dbReference type="Pfam" id="PF00787">
    <property type="entry name" value="PX"/>
    <property type="match status" value="1"/>
</dbReference>
<dbReference type="InterPro" id="IPR051228">
    <property type="entry name" value="NADPH_Oxidase/PX-Domain"/>
</dbReference>
<dbReference type="InterPro" id="IPR001452">
    <property type="entry name" value="SH3_domain"/>
</dbReference>
<feature type="domain" description="PX" evidence="6">
    <location>
        <begin position="384"/>
        <end position="504"/>
    </location>
</feature>
<accession>A0A0J9XII8</accession>
<dbReference type="InterPro" id="IPR036871">
    <property type="entry name" value="PX_dom_sf"/>
</dbReference>
<feature type="compositionally biased region" description="Polar residues" evidence="4">
    <location>
        <begin position="577"/>
        <end position="607"/>
    </location>
</feature>
<keyword evidence="2" id="KW-0677">Repeat</keyword>
<dbReference type="Gene3D" id="3.30.1520.10">
    <property type="entry name" value="Phox-like domain"/>
    <property type="match status" value="1"/>
</dbReference>
<dbReference type="AlphaFoldDB" id="A0A0J9XII8"/>
<dbReference type="SUPFAM" id="SSF50044">
    <property type="entry name" value="SH3-domain"/>
    <property type="match status" value="2"/>
</dbReference>
<feature type="domain" description="SH3" evidence="5">
    <location>
        <begin position="51"/>
        <end position="113"/>
    </location>
</feature>
<feature type="compositionally biased region" description="Polar residues" evidence="4">
    <location>
        <begin position="557"/>
        <end position="567"/>
    </location>
</feature>
<dbReference type="Proteomes" id="UP000242525">
    <property type="component" value="Unassembled WGS sequence"/>
</dbReference>
<sequence length="700" mass="76033">MIKGIRRSLKGEKRSSADNGATTPTTSSPTHSSAGHSPVVMSPPKNIAKTPPKKIIRALYDYIAQGPGELRFRKGDFLYVTGYENSTEWYEAYDPPSNMLGMVPVSYFEVVSRKDSIPTIPLHTAAATAAANGGTVSNQNPSVVSSPETLVNHNTSSAHNTMSSTNTIAVNTQANSPVSTTSNANFFKVAGMNSHAQLYAVVKHEFNPERADELQASVGESIIIIARSNQEWVVAKPIGRLGGPGLIPINFIEIRDIGTNKPVSDLNDALNRAHVPYVEEWKRLAAEYKASSIPLGKIDDLAVANNSGRNTPSISQQLKSMHVSGGSSPSVQQKPANAGVRNPPVSTPSEKSSNINDYYNNSNSNISASSATTTTTTTTTNEPEPQSHVIAASVDSYAFNNERYWYLVVAKLSNGKHRNLCRFYQDFYDFQIKLLDEFPVEAGRTGQKRTLPFMPGPLTYVNDSISSQRRVNLDEYVKKLVALPDYISKGSTVQNLFKLREGDIETDGPTSELPSPTQIQENMAISGPPEQVEEPQSYQQQPQTQEPQQLEEQTQPNISTDTTTAPVQESADLDQDPTINLLSQSEAEPTETNFSVASPVNSASKGTTAPGDEQAAEAQPPVAERAVKIKIFHEDDLIAVRVLNTIPLAELSAKITERLQLSSVVLLHKDEASGTFTELNSDADLQRALGNKVKLVLNAK</sequence>
<dbReference type="STRING" id="1173061.A0A0J9XII8"/>
<dbReference type="InterPro" id="IPR035550">
    <property type="entry name" value="Bem1/Scd2_PX"/>
</dbReference>
<protein>
    <submittedName>
        <fullName evidence="7">Similar to Saccharomyces cerevisiae YBR200W BEM1 Protein containing SH3-domains, involved in establishing cell polarity and morphogenesis</fullName>
    </submittedName>
</protein>
<feature type="region of interest" description="Disordered" evidence="4">
    <location>
        <begin position="308"/>
        <end position="384"/>
    </location>
</feature>
<dbReference type="InterPro" id="IPR035549">
    <property type="entry name" value="Bem1/Scd2_SH3_2"/>
</dbReference>
<evidence type="ECO:0000256" key="3">
    <source>
        <dbReference type="PROSITE-ProRule" id="PRU00192"/>
    </source>
</evidence>
<dbReference type="CDD" id="cd11879">
    <property type="entry name" value="SH3_Bem1p_2"/>
    <property type="match status" value="1"/>
</dbReference>
<evidence type="ECO:0000259" key="6">
    <source>
        <dbReference type="PROSITE" id="PS50195"/>
    </source>
</evidence>
<dbReference type="PROSITE" id="PS50195">
    <property type="entry name" value="PX"/>
    <property type="match status" value="1"/>
</dbReference>
<dbReference type="Gene3D" id="2.30.30.40">
    <property type="entry name" value="SH3 Domains"/>
    <property type="match status" value="2"/>
</dbReference>
<dbReference type="SMART" id="SM00312">
    <property type="entry name" value="PX"/>
    <property type="match status" value="1"/>
</dbReference>
<feature type="compositionally biased region" description="Low complexity" evidence="4">
    <location>
        <begin position="20"/>
        <end position="37"/>
    </location>
</feature>
<evidence type="ECO:0000313" key="8">
    <source>
        <dbReference type="Proteomes" id="UP000242525"/>
    </source>
</evidence>
<dbReference type="GO" id="GO:0043332">
    <property type="term" value="C:mating projection tip"/>
    <property type="evidence" value="ECO:0007669"/>
    <property type="project" value="TreeGrafter"/>
</dbReference>
<dbReference type="SUPFAM" id="SSF54277">
    <property type="entry name" value="CAD &amp; PB1 domains"/>
    <property type="match status" value="1"/>
</dbReference>
<dbReference type="GO" id="GO:0030674">
    <property type="term" value="F:protein-macromolecule adaptor activity"/>
    <property type="evidence" value="ECO:0007669"/>
    <property type="project" value="TreeGrafter"/>
</dbReference>
<evidence type="ECO:0000256" key="4">
    <source>
        <dbReference type="SAM" id="MobiDB-lite"/>
    </source>
</evidence>
<dbReference type="InterPro" id="IPR036028">
    <property type="entry name" value="SH3-like_dom_sf"/>
</dbReference>
<dbReference type="PROSITE" id="PS50002">
    <property type="entry name" value="SH3"/>
    <property type="match status" value="2"/>
</dbReference>
<organism evidence="7 8">
    <name type="scientific">Geotrichum candidum</name>
    <name type="common">Oospora lactis</name>
    <name type="synonym">Dipodascus geotrichum</name>
    <dbReference type="NCBI Taxonomy" id="1173061"/>
    <lineage>
        <taxon>Eukaryota</taxon>
        <taxon>Fungi</taxon>
        <taxon>Dikarya</taxon>
        <taxon>Ascomycota</taxon>
        <taxon>Saccharomycotina</taxon>
        <taxon>Dipodascomycetes</taxon>
        <taxon>Dipodascales</taxon>
        <taxon>Dipodascaceae</taxon>
        <taxon>Geotrichum</taxon>
    </lineage>
</organism>
<feature type="compositionally biased region" description="Polar residues" evidence="4">
    <location>
        <begin position="308"/>
        <end position="335"/>
    </location>
</feature>
<proteinExistence type="predicted"/>
<name>A0A0J9XII8_GEOCN</name>
<feature type="region of interest" description="Disordered" evidence="4">
    <location>
        <begin position="527"/>
        <end position="621"/>
    </location>
</feature>
<evidence type="ECO:0000259" key="5">
    <source>
        <dbReference type="PROSITE" id="PS50002"/>
    </source>
</evidence>
<dbReference type="GO" id="GO:0000747">
    <property type="term" value="P:conjugation with cellular fusion"/>
    <property type="evidence" value="ECO:0007669"/>
    <property type="project" value="TreeGrafter"/>
</dbReference>
<evidence type="ECO:0000313" key="7">
    <source>
        <dbReference type="EMBL" id="CDO57373.1"/>
    </source>
</evidence>
<dbReference type="OrthoDB" id="548867at2759"/>
<dbReference type="CDD" id="cd06890">
    <property type="entry name" value="PX_Bem1p"/>
    <property type="match status" value="1"/>
</dbReference>
<dbReference type="InterPro" id="IPR001683">
    <property type="entry name" value="PX_dom"/>
</dbReference>
<feature type="compositionally biased region" description="Low complexity" evidence="4">
    <location>
        <begin position="352"/>
        <end position="381"/>
    </location>
</feature>
<keyword evidence="1 3" id="KW-0728">SH3 domain</keyword>
<dbReference type="GO" id="GO:0035091">
    <property type="term" value="F:phosphatidylinositol binding"/>
    <property type="evidence" value="ECO:0007669"/>
    <property type="project" value="InterPro"/>
</dbReference>
<feature type="compositionally biased region" description="Low complexity" evidence="4">
    <location>
        <begin position="528"/>
        <end position="556"/>
    </location>
</feature>
<dbReference type="EMBL" id="CCBN010000021">
    <property type="protein sequence ID" value="CDO57373.1"/>
    <property type="molecule type" value="Genomic_DNA"/>
</dbReference>
<dbReference type="GO" id="GO:0005737">
    <property type="term" value="C:cytoplasm"/>
    <property type="evidence" value="ECO:0007669"/>
    <property type="project" value="TreeGrafter"/>
</dbReference>
<comment type="caution">
    <text evidence="7">The sequence shown here is derived from an EMBL/GenBank/DDBJ whole genome shotgun (WGS) entry which is preliminary data.</text>
</comment>
<reference evidence="7" key="1">
    <citation type="submission" date="2014-03" db="EMBL/GenBank/DDBJ databases">
        <authorList>
            <person name="Casaregola S."/>
        </authorList>
    </citation>
    <scope>NUCLEOTIDE SEQUENCE [LARGE SCALE GENOMIC DNA]</scope>
    <source>
        <strain evidence="7">CLIB 918</strain>
    </source>
</reference>
<dbReference type="SMART" id="SM00326">
    <property type="entry name" value="SH3"/>
    <property type="match status" value="2"/>
</dbReference>
<dbReference type="SUPFAM" id="SSF64268">
    <property type="entry name" value="PX domain"/>
    <property type="match status" value="1"/>
</dbReference>
<evidence type="ECO:0000256" key="1">
    <source>
        <dbReference type="ARBA" id="ARBA00022443"/>
    </source>
</evidence>
<dbReference type="Pfam" id="PF00018">
    <property type="entry name" value="SH3_1"/>
    <property type="match status" value="2"/>
</dbReference>
<keyword evidence="8" id="KW-1185">Reference proteome</keyword>
<gene>
    <name evidence="7" type="ORF">BN980_GECA21s00131g</name>
</gene>
<dbReference type="Gene3D" id="3.10.20.90">
    <property type="entry name" value="Phosphatidylinositol 3-kinase Catalytic Subunit, Chain A, domain 1"/>
    <property type="match status" value="1"/>
</dbReference>
<dbReference type="PANTHER" id="PTHR15706">
    <property type="entry name" value="SH3 MULTIPLE DOMAIN"/>
    <property type="match status" value="1"/>
</dbReference>